<dbReference type="AlphaFoldDB" id="A0A3Q9BK77"/>
<organism evidence="1 2">
    <name type="scientific">Jeotgalibaca ciconiae</name>
    <dbReference type="NCBI Taxonomy" id="2496265"/>
    <lineage>
        <taxon>Bacteria</taxon>
        <taxon>Bacillati</taxon>
        <taxon>Bacillota</taxon>
        <taxon>Bacilli</taxon>
        <taxon>Lactobacillales</taxon>
        <taxon>Carnobacteriaceae</taxon>
        <taxon>Jeotgalibaca</taxon>
    </lineage>
</organism>
<name>A0A3Q9BK77_9LACT</name>
<dbReference type="EMBL" id="CP034465">
    <property type="protein sequence ID" value="AZP04208.1"/>
    <property type="molecule type" value="Genomic_DNA"/>
</dbReference>
<protein>
    <submittedName>
        <fullName evidence="1">Uncharacterized protein</fullName>
    </submittedName>
</protein>
<accession>A0A3Q9BK77</accession>
<dbReference type="RefSeq" id="WP_126109402.1">
    <property type="nucleotide sequence ID" value="NZ_CP034465.1"/>
</dbReference>
<gene>
    <name evidence="1" type="ORF">EJN90_05740</name>
</gene>
<evidence type="ECO:0000313" key="2">
    <source>
        <dbReference type="Proteomes" id="UP000273326"/>
    </source>
</evidence>
<dbReference type="KEGG" id="jeh:EJN90_05740"/>
<sequence length="159" mass="18558">MSAEYTEISHEEVKSLYHTIESIKSTQTDLTFTIEDINTKLRELIKCGYYNRVSITFRTRIYETILFYQETINDLLAVIDEMGQKVRPMHLETLATIAKTANNLNTSLRFTWKTDSYPDDFSEQRFLVLAHVYKNCASMFTSLENLETIAENLEEYVGK</sequence>
<evidence type="ECO:0000313" key="1">
    <source>
        <dbReference type="EMBL" id="AZP04208.1"/>
    </source>
</evidence>
<keyword evidence="2" id="KW-1185">Reference proteome</keyword>
<reference evidence="2" key="1">
    <citation type="submission" date="2018-12" db="EMBL/GenBank/DDBJ databases">
        <title>Complete genome sequencing of Jeotgalibaca sp. H21T32.</title>
        <authorList>
            <person name="Bae J.-W."/>
            <person name="Lee S.-Y."/>
        </authorList>
    </citation>
    <scope>NUCLEOTIDE SEQUENCE [LARGE SCALE GENOMIC DNA]</scope>
    <source>
        <strain evidence="2">H21T32</strain>
    </source>
</reference>
<dbReference type="OrthoDB" id="9830057at2"/>
<proteinExistence type="predicted"/>
<dbReference type="Proteomes" id="UP000273326">
    <property type="component" value="Chromosome"/>
</dbReference>